<dbReference type="GO" id="GO:0045892">
    <property type="term" value="P:negative regulation of DNA-templated transcription"/>
    <property type="evidence" value="ECO:0007669"/>
    <property type="project" value="TreeGrafter"/>
</dbReference>
<keyword evidence="16" id="KW-0539">Nucleus</keyword>
<keyword evidence="11" id="KW-0157">Chromophore</keyword>
<dbReference type="GO" id="GO:0043153">
    <property type="term" value="P:entrainment of circadian clock by photoperiod"/>
    <property type="evidence" value="ECO:0007669"/>
    <property type="project" value="TreeGrafter"/>
</dbReference>
<evidence type="ECO:0000256" key="1">
    <source>
        <dbReference type="ARBA" id="ARBA00004123"/>
    </source>
</evidence>
<dbReference type="STRING" id="151549.A0A4C1XYE6"/>
<comment type="similarity">
    <text evidence="3">Belongs to the DNA photolyase class-1 family.</text>
</comment>
<keyword evidence="7" id="KW-0600">Photoreceptor protein</keyword>
<name>A0A4C1XYE6_EUMVA</name>
<evidence type="ECO:0000256" key="13">
    <source>
        <dbReference type="ARBA" id="ARBA00023108"/>
    </source>
</evidence>
<dbReference type="GO" id="GO:0071949">
    <property type="term" value="F:FAD binding"/>
    <property type="evidence" value="ECO:0007669"/>
    <property type="project" value="TreeGrafter"/>
</dbReference>
<keyword evidence="14" id="KW-0804">Transcription</keyword>
<evidence type="ECO:0000256" key="7">
    <source>
        <dbReference type="ARBA" id="ARBA00022543"/>
    </source>
</evidence>
<feature type="site" description="Electron transfer via tryptophanyl radical" evidence="18">
    <location>
        <position position="203"/>
    </location>
</feature>
<dbReference type="EMBL" id="BGZK01001005">
    <property type="protein sequence ID" value="GBP68250.1"/>
    <property type="molecule type" value="Genomic_DNA"/>
</dbReference>
<evidence type="ECO:0000259" key="19">
    <source>
        <dbReference type="Pfam" id="PF03441"/>
    </source>
</evidence>
<comment type="caution">
    <text evidence="20">The sequence shown here is derived from an EMBL/GenBank/DDBJ whole genome shotgun (WGS) entry which is preliminary data.</text>
</comment>
<keyword evidence="5" id="KW-0963">Cytoplasm</keyword>
<proteinExistence type="inferred from homology"/>
<feature type="binding site" evidence="17">
    <location>
        <position position="39"/>
    </location>
    <ligand>
        <name>FAD</name>
        <dbReference type="ChEBI" id="CHEBI:57692"/>
    </ligand>
</feature>
<evidence type="ECO:0000256" key="3">
    <source>
        <dbReference type="ARBA" id="ARBA00005862"/>
    </source>
</evidence>
<evidence type="ECO:0000256" key="5">
    <source>
        <dbReference type="ARBA" id="ARBA00022490"/>
    </source>
</evidence>
<evidence type="ECO:0000256" key="8">
    <source>
        <dbReference type="ARBA" id="ARBA00022630"/>
    </source>
</evidence>
<keyword evidence="21" id="KW-1185">Reference proteome</keyword>
<evidence type="ECO:0000313" key="20">
    <source>
        <dbReference type="EMBL" id="GBP68250.1"/>
    </source>
</evidence>
<evidence type="ECO:0000256" key="4">
    <source>
        <dbReference type="ARBA" id="ARBA00021159"/>
    </source>
</evidence>
<keyword evidence="13" id="KW-0090">Biological rhythms</keyword>
<comment type="cofactor">
    <cofactor evidence="17">
        <name>FAD</name>
        <dbReference type="ChEBI" id="CHEBI:57692"/>
    </cofactor>
    <text evidence="17">Binds 1 FAD per subunit.</text>
</comment>
<evidence type="ECO:0000256" key="18">
    <source>
        <dbReference type="PIRSR" id="PIRSR602081-2"/>
    </source>
</evidence>
<dbReference type="GO" id="GO:0009881">
    <property type="term" value="F:photoreceptor activity"/>
    <property type="evidence" value="ECO:0007669"/>
    <property type="project" value="UniProtKB-KW"/>
</dbReference>
<dbReference type="Gene3D" id="1.25.40.80">
    <property type="match status" value="1"/>
</dbReference>
<dbReference type="PANTHER" id="PTHR11455:SF17">
    <property type="entry name" value="CRYPTOCHROME-1"/>
    <property type="match status" value="1"/>
</dbReference>
<evidence type="ECO:0000256" key="11">
    <source>
        <dbReference type="ARBA" id="ARBA00022991"/>
    </source>
</evidence>
<dbReference type="PANTHER" id="PTHR11455">
    <property type="entry name" value="CRYPTOCHROME"/>
    <property type="match status" value="1"/>
</dbReference>
<evidence type="ECO:0000256" key="10">
    <source>
        <dbReference type="ARBA" id="ARBA00022827"/>
    </source>
</evidence>
<dbReference type="InterPro" id="IPR036134">
    <property type="entry name" value="Crypto/Photolyase_FAD-like_sf"/>
</dbReference>
<accession>A0A4C1XYE6</accession>
<feature type="site" description="Electron transfer via tryptophanyl radical" evidence="18">
    <location>
        <position position="180"/>
    </location>
</feature>
<evidence type="ECO:0000256" key="17">
    <source>
        <dbReference type="PIRSR" id="PIRSR602081-1"/>
    </source>
</evidence>
<dbReference type="GO" id="GO:0003677">
    <property type="term" value="F:DNA binding"/>
    <property type="evidence" value="ECO:0007669"/>
    <property type="project" value="TreeGrafter"/>
</dbReference>
<keyword evidence="6" id="KW-0678">Repressor</keyword>
<dbReference type="GO" id="GO:0032922">
    <property type="term" value="P:circadian regulation of gene expression"/>
    <property type="evidence" value="ECO:0007669"/>
    <property type="project" value="TreeGrafter"/>
</dbReference>
<comment type="subcellular location">
    <subcellularLocation>
        <location evidence="2">Cytoplasm</location>
        <location evidence="2">Perinuclear region</location>
    </subcellularLocation>
    <subcellularLocation>
        <location evidence="1">Nucleus</location>
    </subcellularLocation>
</comment>
<feature type="binding site" evidence="17">
    <location>
        <begin position="193"/>
        <end position="195"/>
    </location>
    <ligand>
        <name>FAD</name>
        <dbReference type="ChEBI" id="CHEBI:57692"/>
    </ligand>
</feature>
<protein>
    <recommendedName>
        <fullName evidence="4">Cryptochrome-1</fullName>
    </recommendedName>
</protein>
<sequence>MPEKENLRMILWMGGETAALKQMNKRLLVEYETFCRGSYLPTLGEPDLLGPPISLSPALRFGCLSVRKFYWALQDLFKQIHGGELQSTYFVSGQLIWREYFYTMSVNNPNYGQMADNPICLDIPWKEPQGDELQRWADGLTGFPFVDAAMRQLRSEGWLHHAVRNTVASFLTRGTLWLSWEHGLNHFLKYLLDADWSVCAGNWMWVSSSAFEALLDTSECACPVRLGQRLDPGGEYVRRYVPELRNLPQDYIFEPWKAPLEVQQYAKCVIGRDYPSPIVSHKVAAQRNRNAMMKLREMLQKAPLHCCPSSDDEIRQFMWLREDGVEVTAE</sequence>
<keyword evidence="10 17" id="KW-0274">FAD</keyword>
<dbReference type="OrthoDB" id="435881at2759"/>
<dbReference type="InterPro" id="IPR002081">
    <property type="entry name" value="Cryptochrome/DNA_photolyase_1"/>
</dbReference>
<dbReference type="Gene3D" id="1.10.579.10">
    <property type="entry name" value="DNA Cyclobutane Dipyrimidine Photolyase, subunit A, domain 3"/>
    <property type="match status" value="1"/>
</dbReference>
<evidence type="ECO:0000256" key="16">
    <source>
        <dbReference type="ARBA" id="ARBA00023242"/>
    </source>
</evidence>
<keyword evidence="8 17" id="KW-0285">Flavoprotein</keyword>
<keyword evidence="7" id="KW-0716">Sensory transduction</keyword>
<dbReference type="GO" id="GO:0048471">
    <property type="term" value="C:perinuclear region of cytoplasm"/>
    <property type="evidence" value="ECO:0007669"/>
    <property type="project" value="UniProtKB-SubCell"/>
</dbReference>
<keyword evidence="15" id="KW-0675">Receptor</keyword>
<evidence type="ECO:0000313" key="21">
    <source>
        <dbReference type="Proteomes" id="UP000299102"/>
    </source>
</evidence>
<keyword evidence="9" id="KW-0547">Nucleotide-binding</keyword>
<feature type="site" description="Electron transfer via tryptophanyl radical" evidence="18">
    <location>
        <position position="125"/>
    </location>
</feature>
<evidence type="ECO:0000256" key="9">
    <source>
        <dbReference type="ARBA" id="ARBA00022741"/>
    </source>
</evidence>
<evidence type="ECO:0000256" key="6">
    <source>
        <dbReference type="ARBA" id="ARBA00022491"/>
    </source>
</evidence>
<evidence type="ECO:0000256" key="2">
    <source>
        <dbReference type="ARBA" id="ARBA00004556"/>
    </source>
</evidence>
<organism evidence="20 21">
    <name type="scientific">Eumeta variegata</name>
    <name type="common">Bagworm moth</name>
    <name type="synonym">Eumeta japonica</name>
    <dbReference type="NCBI Taxonomy" id="151549"/>
    <lineage>
        <taxon>Eukaryota</taxon>
        <taxon>Metazoa</taxon>
        <taxon>Ecdysozoa</taxon>
        <taxon>Arthropoda</taxon>
        <taxon>Hexapoda</taxon>
        <taxon>Insecta</taxon>
        <taxon>Pterygota</taxon>
        <taxon>Neoptera</taxon>
        <taxon>Endopterygota</taxon>
        <taxon>Lepidoptera</taxon>
        <taxon>Glossata</taxon>
        <taxon>Ditrysia</taxon>
        <taxon>Tineoidea</taxon>
        <taxon>Psychidae</taxon>
        <taxon>Oiketicinae</taxon>
        <taxon>Eumeta</taxon>
    </lineage>
</organism>
<dbReference type="Proteomes" id="UP000299102">
    <property type="component" value="Unassembled WGS sequence"/>
</dbReference>
<reference evidence="20 21" key="1">
    <citation type="journal article" date="2019" name="Commun. Biol.">
        <title>The bagworm genome reveals a unique fibroin gene that provides high tensile strength.</title>
        <authorList>
            <person name="Kono N."/>
            <person name="Nakamura H."/>
            <person name="Ohtoshi R."/>
            <person name="Tomita M."/>
            <person name="Numata K."/>
            <person name="Arakawa K."/>
        </authorList>
    </citation>
    <scope>NUCLEOTIDE SEQUENCE [LARGE SCALE GENOMIC DNA]</scope>
</reference>
<evidence type="ECO:0000256" key="15">
    <source>
        <dbReference type="ARBA" id="ARBA00023170"/>
    </source>
</evidence>
<feature type="domain" description="Cryptochrome/DNA photolyase FAD-binding" evidence="19">
    <location>
        <begin position="93"/>
        <end position="292"/>
    </location>
</feature>
<feature type="binding site" evidence="17">
    <location>
        <position position="90"/>
    </location>
    <ligand>
        <name>FAD</name>
        <dbReference type="ChEBI" id="CHEBI:57692"/>
    </ligand>
</feature>
<evidence type="ECO:0000256" key="12">
    <source>
        <dbReference type="ARBA" id="ARBA00023015"/>
    </source>
</evidence>
<gene>
    <name evidence="20" type="primary">cry</name>
    <name evidence="20" type="ORF">EVAR_48616_1</name>
</gene>
<dbReference type="SUPFAM" id="SSF48173">
    <property type="entry name" value="Cryptochrome/photolyase FAD-binding domain"/>
    <property type="match status" value="1"/>
</dbReference>
<evidence type="ECO:0000256" key="14">
    <source>
        <dbReference type="ARBA" id="ARBA00023163"/>
    </source>
</evidence>
<keyword evidence="12" id="KW-0805">Transcription regulation</keyword>
<dbReference type="AlphaFoldDB" id="A0A4C1XYE6"/>
<dbReference type="GO" id="GO:0005634">
    <property type="term" value="C:nucleus"/>
    <property type="evidence" value="ECO:0007669"/>
    <property type="project" value="UniProtKB-SubCell"/>
</dbReference>
<feature type="binding site" evidence="17">
    <location>
        <begin position="94"/>
        <end position="101"/>
    </location>
    <ligand>
        <name>FAD</name>
        <dbReference type="ChEBI" id="CHEBI:57692"/>
    </ligand>
</feature>
<dbReference type="InterPro" id="IPR005101">
    <property type="entry name" value="Cryptochr/Photolyase_FAD-bd"/>
</dbReference>
<dbReference type="PRINTS" id="PR00147">
    <property type="entry name" value="DNAPHOTLYASE"/>
</dbReference>
<dbReference type="Pfam" id="PF03441">
    <property type="entry name" value="FAD_binding_7"/>
    <property type="match status" value="1"/>
</dbReference>